<evidence type="ECO:0000313" key="2">
    <source>
        <dbReference type="Proteomes" id="UP001597509"/>
    </source>
</evidence>
<dbReference type="EMBL" id="JBHUPE010000007">
    <property type="protein sequence ID" value="MFD2905873.1"/>
    <property type="molecule type" value="Genomic_DNA"/>
</dbReference>
<dbReference type="Proteomes" id="UP001597509">
    <property type="component" value="Unassembled WGS sequence"/>
</dbReference>
<sequence length="366" mass="43174">MDIRLRDVFFQLLRIGLWGKESLQLTTPLSESDWSKIRSYAIHHTVEGLIYDSFKYLEENQLPPQALRLKWTIRIDQIERHNAKMNEVIASQYTAFIKQGLQPILQKGQGVAACYEIPQHRISGDIDWYFEEDRYAKARQMLKDKNLAFKDTHGFSLEYDWKGIHIEHHKRLFDIRSPFKSTYLKEIQKSYQNKQKELIINGVPIRLLAPELQLLQVNAHILKHLINFGIGLRQICDSARLYHHVASQIDSKILKEIYKKTGILNWTHLLHILLVENLGLKKELLPFPYPPAWNAQWMMDEIWYSGNFGQHDERYEGAKITAISARPEGGLRMWLNFKRYLRYAPQEVLFFPIVHTYSKFLGIDKD</sequence>
<evidence type="ECO:0000313" key="1">
    <source>
        <dbReference type="EMBL" id="MFD2905873.1"/>
    </source>
</evidence>
<reference evidence="2" key="1">
    <citation type="journal article" date="2019" name="Int. J. Syst. Evol. Microbiol.">
        <title>The Global Catalogue of Microorganisms (GCM) 10K type strain sequencing project: providing services to taxonomists for standard genome sequencing and annotation.</title>
        <authorList>
            <consortium name="The Broad Institute Genomics Platform"/>
            <consortium name="The Broad Institute Genome Sequencing Center for Infectious Disease"/>
            <person name="Wu L."/>
            <person name="Ma J."/>
        </authorList>
    </citation>
    <scope>NUCLEOTIDE SEQUENCE [LARGE SCALE GENOMIC DNA]</scope>
    <source>
        <strain evidence="2">KCTC 22209</strain>
    </source>
</reference>
<gene>
    <name evidence="1" type="ORF">ACFS6I_18235</name>
</gene>
<dbReference type="RefSeq" id="WP_380922764.1">
    <property type="nucleotide sequence ID" value="NZ_JBHUPE010000007.1"/>
</dbReference>
<accession>A0ABW5Z004</accession>
<name>A0ABW5Z004_9SPHI</name>
<keyword evidence="2" id="KW-1185">Reference proteome</keyword>
<organism evidence="1 2">
    <name type="scientific">Sphingobacterium anhuiense</name>
    <dbReference type="NCBI Taxonomy" id="493780"/>
    <lineage>
        <taxon>Bacteria</taxon>
        <taxon>Pseudomonadati</taxon>
        <taxon>Bacteroidota</taxon>
        <taxon>Sphingobacteriia</taxon>
        <taxon>Sphingobacteriales</taxon>
        <taxon>Sphingobacteriaceae</taxon>
        <taxon>Sphingobacterium</taxon>
    </lineage>
</organism>
<comment type="caution">
    <text evidence="1">The sequence shown here is derived from an EMBL/GenBank/DDBJ whole genome shotgun (WGS) entry which is preliminary data.</text>
</comment>
<proteinExistence type="predicted"/>
<dbReference type="Pfam" id="PF14907">
    <property type="entry name" value="NTP_transf_5"/>
    <property type="match status" value="1"/>
</dbReference>
<dbReference type="InterPro" id="IPR039498">
    <property type="entry name" value="NTP_transf_5"/>
</dbReference>
<protein>
    <submittedName>
        <fullName evidence="1">Nucleotidyltransferase family protein</fullName>
    </submittedName>
</protein>